<evidence type="ECO:0000313" key="7">
    <source>
        <dbReference type="EMBL" id="KRL50270.1"/>
    </source>
</evidence>
<dbReference type="PANTHER" id="PTHR30349">
    <property type="entry name" value="PHAGE INTEGRASE-RELATED"/>
    <property type="match status" value="1"/>
</dbReference>
<dbReference type="PATRIC" id="fig|1423805.4.peg.1984"/>
<gene>
    <name evidence="7" type="ORF">FD37_GL001933</name>
</gene>
<dbReference type="InterPro" id="IPR028259">
    <property type="entry name" value="AP2-like_int_N"/>
</dbReference>
<dbReference type="SUPFAM" id="SSF56349">
    <property type="entry name" value="DNA breaking-rejoining enzymes"/>
    <property type="match status" value="1"/>
</dbReference>
<evidence type="ECO:0000256" key="1">
    <source>
        <dbReference type="ARBA" id="ARBA00008857"/>
    </source>
</evidence>
<evidence type="ECO:0000256" key="4">
    <source>
        <dbReference type="PROSITE-ProRule" id="PRU01248"/>
    </source>
</evidence>
<name>A0A0R1R1R0_9LACO</name>
<dbReference type="Gene3D" id="1.10.150.130">
    <property type="match status" value="1"/>
</dbReference>
<dbReference type="InterPro" id="IPR002104">
    <property type="entry name" value="Integrase_catalytic"/>
</dbReference>
<protein>
    <submittedName>
        <fullName evidence="7">Phage integrase</fullName>
    </submittedName>
</protein>
<dbReference type="GO" id="GO:0006310">
    <property type="term" value="P:DNA recombination"/>
    <property type="evidence" value="ECO:0007669"/>
    <property type="project" value="UniProtKB-KW"/>
</dbReference>
<feature type="domain" description="Core-binding (CB)" evidence="6">
    <location>
        <begin position="57"/>
        <end position="141"/>
    </location>
</feature>
<dbReference type="Pfam" id="PF00589">
    <property type="entry name" value="Phage_integrase"/>
    <property type="match status" value="1"/>
</dbReference>
<comment type="caution">
    <text evidence="7">The sequence shown here is derived from an EMBL/GenBank/DDBJ whole genome shotgun (WGS) entry which is preliminary data.</text>
</comment>
<reference evidence="7 8" key="1">
    <citation type="journal article" date="2015" name="Genome Announc.">
        <title>Expanding the biotechnology potential of lactobacilli through comparative genomics of 213 strains and associated genera.</title>
        <authorList>
            <person name="Sun Z."/>
            <person name="Harris H.M."/>
            <person name="McCann A."/>
            <person name="Guo C."/>
            <person name="Argimon S."/>
            <person name="Zhang W."/>
            <person name="Yang X."/>
            <person name="Jeffery I.B."/>
            <person name="Cooney J.C."/>
            <person name="Kagawa T.F."/>
            <person name="Liu W."/>
            <person name="Song Y."/>
            <person name="Salvetti E."/>
            <person name="Wrobel A."/>
            <person name="Rasinkangas P."/>
            <person name="Parkhill J."/>
            <person name="Rea M.C."/>
            <person name="O'Sullivan O."/>
            <person name="Ritari J."/>
            <person name="Douillard F.P."/>
            <person name="Paul Ross R."/>
            <person name="Yang R."/>
            <person name="Briner A.E."/>
            <person name="Felis G.E."/>
            <person name="de Vos W.M."/>
            <person name="Barrangou R."/>
            <person name="Klaenhammer T.R."/>
            <person name="Caufield P.W."/>
            <person name="Cui Y."/>
            <person name="Zhang H."/>
            <person name="O'Toole P.W."/>
        </authorList>
    </citation>
    <scope>NUCLEOTIDE SEQUENCE [LARGE SCALE GENOMIC DNA]</scope>
    <source>
        <strain evidence="7 8">DSM 15429</strain>
    </source>
</reference>
<evidence type="ECO:0000256" key="2">
    <source>
        <dbReference type="ARBA" id="ARBA00023125"/>
    </source>
</evidence>
<evidence type="ECO:0000256" key="3">
    <source>
        <dbReference type="ARBA" id="ARBA00023172"/>
    </source>
</evidence>
<dbReference type="EMBL" id="AZFC01000002">
    <property type="protein sequence ID" value="KRL50270.1"/>
    <property type="molecule type" value="Genomic_DNA"/>
</dbReference>
<dbReference type="PANTHER" id="PTHR30349:SF64">
    <property type="entry name" value="PROPHAGE INTEGRASE INTD-RELATED"/>
    <property type="match status" value="1"/>
</dbReference>
<dbReference type="InterPro" id="IPR011010">
    <property type="entry name" value="DNA_brk_join_enz"/>
</dbReference>
<comment type="similarity">
    <text evidence="1">Belongs to the 'phage' integrase family.</text>
</comment>
<organism evidence="7 8">
    <name type="scientific">Levilactobacillus spicheri DSM 15429</name>
    <dbReference type="NCBI Taxonomy" id="1423805"/>
    <lineage>
        <taxon>Bacteria</taxon>
        <taxon>Bacillati</taxon>
        <taxon>Bacillota</taxon>
        <taxon>Bacilli</taxon>
        <taxon>Lactobacillales</taxon>
        <taxon>Lactobacillaceae</taxon>
        <taxon>Levilactobacillus</taxon>
    </lineage>
</organism>
<feature type="domain" description="Tyr recombinase" evidence="5">
    <location>
        <begin position="164"/>
        <end position="354"/>
    </location>
</feature>
<dbReference type="GO" id="GO:0015074">
    <property type="term" value="P:DNA integration"/>
    <property type="evidence" value="ECO:0007669"/>
    <property type="project" value="InterPro"/>
</dbReference>
<dbReference type="PROSITE" id="PS51898">
    <property type="entry name" value="TYR_RECOMBINASE"/>
    <property type="match status" value="1"/>
</dbReference>
<dbReference type="InterPro" id="IPR010998">
    <property type="entry name" value="Integrase_recombinase_N"/>
</dbReference>
<dbReference type="PROSITE" id="PS51900">
    <property type="entry name" value="CB"/>
    <property type="match status" value="1"/>
</dbReference>
<sequence length="376" mass="43540">MASISKRGKMWQVRVSFKDANGTFRTKNKSGFKTKREAEAYANQAEVDRDSGTLVVEKFSDFPDYFWKWFETYKQGTVRERTELTYIQAHNILKEFFSGVSISDIDREKYQLFIKKYGKNHAKSTVSKMNSLFHACVKDALYDGAIKRDFITNIAINYNKDKTRKVQYLSVTQLERLLNYLFKTRNPHFTSKYMIITALVTGLRPGEIQGLRWQDINANFNTITVTQSWNETNKDFQELKNESSHRTIRVNNWLLDLLDELPKNDKLNRIFVNQYKTIPTSSAINKTLRDSLKANEIDLAGFHFHSCRHTHVAYLLSEGNDLYAISKRLGHSDITITAKVYAYLIDEYKAKTDNQIVTSLDSLLNNPQPNSSEANS</sequence>
<dbReference type="Pfam" id="PF14657">
    <property type="entry name" value="Arm-DNA-bind_4"/>
    <property type="match status" value="1"/>
</dbReference>
<proteinExistence type="inferred from homology"/>
<dbReference type="InterPro" id="IPR013762">
    <property type="entry name" value="Integrase-like_cat_sf"/>
</dbReference>
<evidence type="ECO:0000259" key="6">
    <source>
        <dbReference type="PROSITE" id="PS51900"/>
    </source>
</evidence>
<dbReference type="Gene3D" id="1.10.443.10">
    <property type="entry name" value="Intergrase catalytic core"/>
    <property type="match status" value="1"/>
</dbReference>
<dbReference type="Proteomes" id="UP000051835">
    <property type="component" value="Unassembled WGS sequence"/>
</dbReference>
<keyword evidence="3" id="KW-0233">DNA recombination</keyword>
<dbReference type="GO" id="GO:0003677">
    <property type="term" value="F:DNA binding"/>
    <property type="evidence" value="ECO:0007669"/>
    <property type="project" value="UniProtKB-UniRule"/>
</dbReference>
<dbReference type="CDD" id="cd01189">
    <property type="entry name" value="INT_ICEBs1_C_like"/>
    <property type="match status" value="1"/>
</dbReference>
<dbReference type="AlphaFoldDB" id="A0A0R1R1R0"/>
<dbReference type="InterPro" id="IPR050090">
    <property type="entry name" value="Tyrosine_recombinase_XerCD"/>
</dbReference>
<evidence type="ECO:0000313" key="8">
    <source>
        <dbReference type="Proteomes" id="UP000051835"/>
    </source>
</evidence>
<dbReference type="InterPro" id="IPR044068">
    <property type="entry name" value="CB"/>
</dbReference>
<accession>A0A0R1R1R0</accession>
<dbReference type="RefSeq" id="WP_056962746.1">
    <property type="nucleotide sequence ID" value="NZ_AZFC01000002.1"/>
</dbReference>
<keyword evidence="2 4" id="KW-0238">DNA-binding</keyword>
<evidence type="ECO:0000259" key="5">
    <source>
        <dbReference type="PROSITE" id="PS51898"/>
    </source>
</evidence>